<dbReference type="Proteomes" id="UP000070258">
    <property type="component" value="Unassembled WGS sequence"/>
</dbReference>
<feature type="compositionally biased region" description="Low complexity" evidence="1">
    <location>
        <begin position="159"/>
        <end position="171"/>
    </location>
</feature>
<name>A0A138AU65_9ACTN</name>
<evidence type="ECO:0000313" key="4">
    <source>
        <dbReference type="Proteomes" id="UP000070258"/>
    </source>
</evidence>
<evidence type="ECO:0000256" key="2">
    <source>
        <dbReference type="SAM" id="Phobius"/>
    </source>
</evidence>
<organism evidence="3 4">
    <name type="scientific">Tsukamurella pseudospumae</name>
    <dbReference type="NCBI Taxonomy" id="239498"/>
    <lineage>
        <taxon>Bacteria</taxon>
        <taxon>Bacillati</taxon>
        <taxon>Actinomycetota</taxon>
        <taxon>Actinomycetes</taxon>
        <taxon>Mycobacteriales</taxon>
        <taxon>Tsukamurellaceae</taxon>
        <taxon>Tsukamurella</taxon>
    </lineage>
</organism>
<evidence type="ECO:0008006" key="5">
    <source>
        <dbReference type="Google" id="ProtNLM"/>
    </source>
</evidence>
<keyword evidence="2" id="KW-0472">Membrane</keyword>
<feature type="region of interest" description="Disordered" evidence="1">
    <location>
        <begin position="149"/>
        <end position="179"/>
    </location>
</feature>
<proteinExistence type="predicted"/>
<protein>
    <recommendedName>
        <fullName evidence="5">DUF2637 domain-containing protein</fullName>
    </recommendedName>
</protein>
<keyword evidence="2" id="KW-0812">Transmembrane</keyword>
<dbReference type="RefSeq" id="WP_068570362.1">
    <property type="nucleotide sequence ID" value="NZ_LSRF01000009.1"/>
</dbReference>
<evidence type="ECO:0000256" key="1">
    <source>
        <dbReference type="SAM" id="MobiDB-lite"/>
    </source>
</evidence>
<reference evidence="4" key="1">
    <citation type="submission" date="2016-02" db="EMBL/GenBank/DDBJ databases">
        <authorList>
            <person name="Wen L."/>
            <person name="He K."/>
            <person name="Yang H."/>
        </authorList>
    </citation>
    <scope>NUCLEOTIDE SEQUENCE [LARGE SCALE GENOMIC DNA]</scope>
    <source>
        <strain evidence="4">JCM 15929</strain>
    </source>
</reference>
<evidence type="ECO:0000313" key="3">
    <source>
        <dbReference type="EMBL" id="KXP13926.1"/>
    </source>
</evidence>
<feature type="region of interest" description="Disordered" evidence="1">
    <location>
        <begin position="208"/>
        <end position="292"/>
    </location>
</feature>
<sequence>MSKNRTAGQPSPAYLRWTLAITMGLSTWLNVLHAASAHSPTAPYRIEMMVASAIPPLLVPALIELLGREARRGAASQRLFRSAYWTVVVLTLIAFAVSVWAISSLMISWGQPLIIAVAFPVVLDLAAGASTIFLLDRALSSQHDAHMSSVAADTDSRDTPSAVSPTPATTPDYPMLDPSSRWATVTTGDIPVITADTPEPVAVVQPTATSVAEPVSPAPVVTPPVALSPQVDDTADSDMSPQVDDTADSTPNDTDVDASTGDSNTAPVADTAPAPTPTPPADSAVSTSADIPHSDLDDARAVVAATGIKAGARDVAAVIAALGRGDALAVIARETGVHRTTVRKVRDHIAATAPAPARQLAAVS</sequence>
<feature type="transmembrane region" description="Helical" evidence="2">
    <location>
        <begin position="113"/>
        <end position="135"/>
    </location>
</feature>
<gene>
    <name evidence="3" type="ORF">AXK60_22750</name>
</gene>
<comment type="caution">
    <text evidence="3">The sequence shown here is derived from an EMBL/GenBank/DDBJ whole genome shotgun (WGS) entry which is preliminary data.</text>
</comment>
<dbReference type="EMBL" id="LSRF01000009">
    <property type="protein sequence ID" value="KXP13926.1"/>
    <property type="molecule type" value="Genomic_DNA"/>
</dbReference>
<feature type="transmembrane region" description="Helical" evidence="2">
    <location>
        <begin position="84"/>
        <end position="107"/>
    </location>
</feature>
<dbReference type="STRING" id="239498.AXK60_22750"/>
<feature type="transmembrane region" description="Helical" evidence="2">
    <location>
        <begin position="44"/>
        <end position="63"/>
    </location>
</feature>
<keyword evidence="2" id="KW-1133">Transmembrane helix</keyword>
<feature type="compositionally biased region" description="Low complexity" evidence="1">
    <location>
        <begin position="281"/>
        <end position="290"/>
    </location>
</feature>
<dbReference type="AlphaFoldDB" id="A0A138AU65"/>
<accession>A0A138AU65</accession>